<keyword evidence="1" id="KW-0812">Transmembrane</keyword>
<evidence type="ECO:0000313" key="4">
    <source>
        <dbReference type="EMBL" id="HDR51152.1"/>
    </source>
</evidence>
<dbReference type="FunFam" id="2.60.120.1440:FF:000001">
    <property type="entry name" value="Putative anti-sigma factor"/>
    <property type="match status" value="1"/>
</dbReference>
<organism evidence="4">
    <name type="scientific">Mariniphaga anaerophila</name>
    <dbReference type="NCBI Taxonomy" id="1484053"/>
    <lineage>
        <taxon>Bacteria</taxon>
        <taxon>Pseudomonadati</taxon>
        <taxon>Bacteroidota</taxon>
        <taxon>Bacteroidia</taxon>
        <taxon>Marinilabiliales</taxon>
        <taxon>Prolixibacteraceae</taxon>
        <taxon>Mariniphaga</taxon>
    </lineage>
</organism>
<dbReference type="EMBL" id="DSDK01000330">
    <property type="protein sequence ID" value="HDR51152.1"/>
    <property type="molecule type" value="Genomic_DNA"/>
</dbReference>
<dbReference type="InterPro" id="IPR032508">
    <property type="entry name" value="FecR_C"/>
</dbReference>
<evidence type="ECO:0000259" key="2">
    <source>
        <dbReference type="Pfam" id="PF04773"/>
    </source>
</evidence>
<dbReference type="PANTHER" id="PTHR30273">
    <property type="entry name" value="PERIPLASMIC SIGNAL SENSOR AND SIGMA FACTOR ACTIVATOR FECR-RELATED"/>
    <property type="match status" value="1"/>
</dbReference>
<gene>
    <name evidence="4" type="ORF">ENN90_05950</name>
</gene>
<dbReference type="InterPro" id="IPR012373">
    <property type="entry name" value="Ferrdict_sens_TM"/>
</dbReference>
<feature type="transmembrane region" description="Helical" evidence="1">
    <location>
        <begin position="91"/>
        <end position="114"/>
    </location>
</feature>
<accession>A0A831LR76</accession>
<dbReference type="Proteomes" id="UP000886047">
    <property type="component" value="Unassembled WGS sequence"/>
</dbReference>
<feature type="domain" description="Protein FecR C-terminal" evidence="3">
    <location>
        <begin position="327"/>
        <end position="394"/>
    </location>
</feature>
<dbReference type="Pfam" id="PF04773">
    <property type="entry name" value="FecR"/>
    <property type="match status" value="1"/>
</dbReference>
<keyword evidence="1" id="KW-0472">Membrane</keyword>
<evidence type="ECO:0000256" key="1">
    <source>
        <dbReference type="SAM" id="Phobius"/>
    </source>
</evidence>
<dbReference type="Pfam" id="PF16344">
    <property type="entry name" value="FecR_C"/>
    <property type="match status" value="1"/>
</dbReference>
<sequence>MNIYDRIIENPLFFKWIFHPTPEINAYWNHYLENNSEHAEKIIELKTQIEIHLKYEEKKLTETEKRALAKRIVRMLERTDRKRNRTRLIRAAMRYAAISFIFFFIGGSLVYLYMESRQQPQIIIENAMLPAQVQEPMLILGDREQIVLNQGDSRLEYAEDGEILLNNEQSIQGDAGNAVPEMNTVVIPYGSRSNIILADGTNVWLNAGSRLIYPSRFVDRTREVFLSGEAFFDVQENEKQPFVVKTADVQVEVLGTKFNVMAYPEDFAVQTVLAEGSVKIKSVTAHRRENGLVLKEGELAYFNKKTQETHTQSVEVDEYTLWTQGLFHFSNTDFNRITKKLERFYNIRFQFDDPFKGGIQVSGKLDVAQERSEVFQYLERLTGLQILEINERLYVIK</sequence>
<dbReference type="Gene3D" id="3.55.50.30">
    <property type="match status" value="1"/>
</dbReference>
<feature type="domain" description="FecR protein" evidence="2">
    <location>
        <begin position="185"/>
        <end position="279"/>
    </location>
</feature>
<keyword evidence="1" id="KW-1133">Transmembrane helix</keyword>
<reference evidence="4" key="1">
    <citation type="journal article" date="2020" name="mSystems">
        <title>Genome- and Community-Level Interaction Insights into Carbon Utilization and Element Cycling Functions of Hydrothermarchaeota in Hydrothermal Sediment.</title>
        <authorList>
            <person name="Zhou Z."/>
            <person name="Liu Y."/>
            <person name="Xu W."/>
            <person name="Pan J."/>
            <person name="Luo Z.H."/>
            <person name="Li M."/>
        </authorList>
    </citation>
    <scope>NUCLEOTIDE SEQUENCE [LARGE SCALE GENOMIC DNA]</scope>
    <source>
        <strain evidence="4">SpSt-1217</strain>
    </source>
</reference>
<protein>
    <submittedName>
        <fullName evidence="4">DUF4974 domain-containing protein</fullName>
    </submittedName>
</protein>
<comment type="caution">
    <text evidence="4">The sequence shown here is derived from an EMBL/GenBank/DDBJ whole genome shotgun (WGS) entry which is preliminary data.</text>
</comment>
<dbReference type="GO" id="GO:0016989">
    <property type="term" value="F:sigma factor antagonist activity"/>
    <property type="evidence" value="ECO:0007669"/>
    <property type="project" value="TreeGrafter"/>
</dbReference>
<proteinExistence type="predicted"/>
<evidence type="ECO:0000259" key="3">
    <source>
        <dbReference type="Pfam" id="PF16344"/>
    </source>
</evidence>
<dbReference type="InterPro" id="IPR006860">
    <property type="entry name" value="FecR"/>
</dbReference>
<name>A0A831LR76_9BACT</name>
<dbReference type="PANTHER" id="PTHR30273:SF2">
    <property type="entry name" value="PROTEIN FECR"/>
    <property type="match status" value="1"/>
</dbReference>
<dbReference type="AlphaFoldDB" id="A0A831LR76"/>
<dbReference type="Gene3D" id="2.60.120.1440">
    <property type="match status" value="1"/>
</dbReference>